<dbReference type="RefSeq" id="XP_040762098.1">
    <property type="nucleotide sequence ID" value="XM_040901920.1"/>
</dbReference>
<protein>
    <submittedName>
        <fullName evidence="3">Uncharacterized protein</fullName>
    </submittedName>
</protein>
<evidence type="ECO:0000256" key="1">
    <source>
        <dbReference type="SAM" id="MobiDB-lite"/>
    </source>
</evidence>
<keyword evidence="2" id="KW-0472">Membrane</keyword>
<dbReference type="GeneID" id="63818951"/>
<name>A0A165D8X5_9APHY</name>
<gene>
    <name evidence="3" type="ORF">LAESUDRAFT_306178</name>
</gene>
<evidence type="ECO:0000313" key="3">
    <source>
        <dbReference type="EMBL" id="KZT04358.1"/>
    </source>
</evidence>
<keyword evidence="4" id="KW-1185">Reference proteome</keyword>
<dbReference type="Proteomes" id="UP000076871">
    <property type="component" value="Unassembled WGS sequence"/>
</dbReference>
<organism evidence="3 4">
    <name type="scientific">Laetiporus sulphureus 93-53</name>
    <dbReference type="NCBI Taxonomy" id="1314785"/>
    <lineage>
        <taxon>Eukaryota</taxon>
        <taxon>Fungi</taxon>
        <taxon>Dikarya</taxon>
        <taxon>Basidiomycota</taxon>
        <taxon>Agaricomycotina</taxon>
        <taxon>Agaricomycetes</taxon>
        <taxon>Polyporales</taxon>
        <taxon>Laetiporus</taxon>
    </lineage>
</organism>
<accession>A0A165D8X5</accession>
<evidence type="ECO:0000313" key="4">
    <source>
        <dbReference type="Proteomes" id="UP000076871"/>
    </source>
</evidence>
<feature type="transmembrane region" description="Helical" evidence="2">
    <location>
        <begin position="40"/>
        <end position="62"/>
    </location>
</feature>
<reference evidence="3 4" key="1">
    <citation type="journal article" date="2016" name="Mol. Biol. Evol.">
        <title>Comparative Genomics of Early-Diverging Mushroom-Forming Fungi Provides Insights into the Origins of Lignocellulose Decay Capabilities.</title>
        <authorList>
            <person name="Nagy L.G."/>
            <person name="Riley R."/>
            <person name="Tritt A."/>
            <person name="Adam C."/>
            <person name="Daum C."/>
            <person name="Floudas D."/>
            <person name="Sun H."/>
            <person name="Yadav J.S."/>
            <person name="Pangilinan J."/>
            <person name="Larsson K.H."/>
            <person name="Matsuura K."/>
            <person name="Barry K."/>
            <person name="Labutti K."/>
            <person name="Kuo R."/>
            <person name="Ohm R.A."/>
            <person name="Bhattacharya S.S."/>
            <person name="Shirouzu T."/>
            <person name="Yoshinaga Y."/>
            <person name="Martin F.M."/>
            <person name="Grigoriev I.V."/>
            <person name="Hibbett D.S."/>
        </authorList>
    </citation>
    <scope>NUCLEOTIDE SEQUENCE [LARGE SCALE GENOMIC DNA]</scope>
    <source>
        <strain evidence="3 4">93-53</strain>
    </source>
</reference>
<feature type="region of interest" description="Disordered" evidence="1">
    <location>
        <begin position="1"/>
        <end position="20"/>
    </location>
</feature>
<keyword evidence="2" id="KW-1133">Transmembrane helix</keyword>
<proteinExistence type="predicted"/>
<dbReference type="AlphaFoldDB" id="A0A165D8X5"/>
<dbReference type="EMBL" id="KV427637">
    <property type="protein sequence ID" value="KZT04358.1"/>
    <property type="molecule type" value="Genomic_DNA"/>
</dbReference>
<keyword evidence="2" id="KW-0812">Transmembrane</keyword>
<evidence type="ECO:0000256" key="2">
    <source>
        <dbReference type="SAM" id="Phobius"/>
    </source>
</evidence>
<sequence length="235" mass="25859">MVTCHSRNLPLDHDDLHPPPIPTTFLPSSKSHRGKGDFSLASHIGTLIAFVAAEFPMALGFFKKPRASNRSKVMQMLPAHQVDHNPSEWARTYMEAVAAKATLNVADKVTVTASQQVLTSGRDKPLPPLPWEMVSKDRFEGKDSSGECENEVNEDWMTGGTLLRAFQSSEQGTPTASAAESTVSFLQEENDSVLEHQWGRGLALDMFKKWPMDASLASQTVSTPICRVIGLELMH</sequence>
<dbReference type="InParanoid" id="A0A165D8X5"/>